<proteinExistence type="predicted"/>
<dbReference type="HOGENOM" id="CLU_2928632_0_0_1"/>
<reference evidence="2" key="3">
    <citation type="submission" date="2025-08" db="UniProtKB">
        <authorList>
            <consortium name="Ensembl"/>
        </authorList>
    </citation>
    <scope>IDENTIFICATION</scope>
    <source>
        <strain evidence="2">C57BL/6J</strain>
    </source>
</reference>
<dbReference type="GeneTree" id="ENSGT00940000157387"/>
<name>G3UZ02_MOUSE</name>
<evidence type="ECO:0000313" key="2">
    <source>
        <dbReference type="Ensembl" id="ENSMUSP00000134291.2"/>
    </source>
</evidence>
<accession>G3UZ02</accession>
<dbReference type="Proteomes" id="UP000000589">
    <property type="component" value="Chromosome 9"/>
</dbReference>
<gene>
    <name evidence="2 3" type="primary">Rora</name>
</gene>
<sequence length="62" mass="6879">TPLTQDTGRKSEAPGAGRRQSYASSSRGISVTKKTHTWQAWYRELPCTALPMSSSLAWRDPL</sequence>
<dbReference type="AGR" id="MGI:104661"/>
<dbReference type="Antibodypedia" id="4080">
    <property type="antibodies" value="562 antibodies from 38 providers"/>
</dbReference>
<protein>
    <submittedName>
        <fullName evidence="2">RAR-related orphan receptor alpha</fullName>
    </submittedName>
</protein>
<evidence type="ECO:0000313" key="3">
    <source>
        <dbReference type="MGI" id="MGI:104661"/>
    </source>
</evidence>
<dbReference type="Ensembl" id="ENSMUST00000174296.2">
    <property type="protein sequence ID" value="ENSMUSP00000134291.2"/>
    <property type="gene ID" value="ENSMUSG00000032238.18"/>
</dbReference>
<feature type="region of interest" description="Disordered" evidence="1">
    <location>
        <begin position="1"/>
        <end position="32"/>
    </location>
</feature>
<dbReference type="ExpressionAtlas" id="G3UZ02">
    <property type="expression patterns" value="baseline and differential"/>
</dbReference>
<feature type="non-terminal residue" evidence="2">
    <location>
        <position position="1"/>
    </location>
</feature>
<reference evidence="2 4" key="1">
    <citation type="journal article" date="2009" name="PLoS Biol.">
        <title>Lineage-specific biology revealed by a finished genome assembly of the mouse.</title>
        <authorList>
            <consortium name="Mouse Genome Sequencing Consortium"/>
            <person name="Church D.M."/>
            <person name="Goodstadt L."/>
            <person name="Hillier L.W."/>
            <person name="Zody M.C."/>
            <person name="Goldstein S."/>
            <person name="She X."/>
            <person name="Bult C.J."/>
            <person name="Agarwala R."/>
            <person name="Cherry J.L."/>
            <person name="DiCuccio M."/>
            <person name="Hlavina W."/>
            <person name="Kapustin Y."/>
            <person name="Meric P."/>
            <person name="Maglott D."/>
            <person name="Birtle Z."/>
            <person name="Marques A.C."/>
            <person name="Graves T."/>
            <person name="Zhou S."/>
            <person name="Teague B."/>
            <person name="Potamousis K."/>
            <person name="Churas C."/>
            <person name="Place M."/>
            <person name="Herschleb J."/>
            <person name="Runnheim R."/>
            <person name="Forrest D."/>
            <person name="Amos-Landgraf J."/>
            <person name="Schwartz D.C."/>
            <person name="Cheng Z."/>
            <person name="Lindblad-Toh K."/>
            <person name="Eichler E.E."/>
            <person name="Ponting C.P."/>
        </authorList>
    </citation>
    <scope>NUCLEOTIDE SEQUENCE [LARGE SCALE GENOMIC DNA]</scope>
    <source>
        <strain evidence="2 4">C57BL/6J</strain>
    </source>
</reference>
<organism evidence="2 4">
    <name type="scientific">Mus musculus</name>
    <name type="common">Mouse</name>
    <dbReference type="NCBI Taxonomy" id="10090"/>
    <lineage>
        <taxon>Eukaryota</taxon>
        <taxon>Metazoa</taxon>
        <taxon>Chordata</taxon>
        <taxon>Craniata</taxon>
        <taxon>Vertebrata</taxon>
        <taxon>Euteleostomi</taxon>
        <taxon>Mammalia</taxon>
        <taxon>Eutheria</taxon>
        <taxon>Euarchontoglires</taxon>
        <taxon>Glires</taxon>
        <taxon>Rodentia</taxon>
        <taxon>Myomorpha</taxon>
        <taxon>Muroidea</taxon>
        <taxon>Muridae</taxon>
        <taxon>Murinae</taxon>
        <taxon>Mus</taxon>
        <taxon>Mus</taxon>
    </lineage>
</organism>
<reference evidence="2 4" key="2">
    <citation type="journal article" date="2011" name="PLoS Biol.">
        <title>Modernizing reference genome assemblies.</title>
        <authorList>
            <person name="Church D.M."/>
            <person name="Schneider V.A."/>
            <person name="Graves T."/>
            <person name="Auger K."/>
            <person name="Cunningham F."/>
            <person name="Bouk N."/>
            <person name="Chen H.C."/>
            <person name="Agarwala R."/>
            <person name="McLaren W.M."/>
            <person name="Ritchie G.R."/>
            <person name="Albracht D."/>
            <person name="Kremitzki M."/>
            <person name="Rock S."/>
            <person name="Kotkiewicz H."/>
            <person name="Kremitzki C."/>
            <person name="Wollam A."/>
            <person name="Trani L."/>
            <person name="Fulton L."/>
            <person name="Fulton R."/>
            <person name="Matthews L."/>
            <person name="Whitehead S."/>
            <person name="Chow W."/>
            <person name="Torrance J."/>
            <person name="Dunn M."/>
            <person name="Harden G."/>
            <person name="Threadgold G."/>
            <person name="Wood J."/>
            <person name="Collins J."/>
            <person name="Heath P."/>
            <person name="Griffiths G."/>
            <person name="Pelan S."/>
            <person name="Grafham D."/>
            <person name="Eichler E.E."/>
            <person name="Weinstock G."/>
            <person name="Mardis E.R."/>
            <person name="Wilson R.K."/>
            <person name="Howe K."/>
            <person name="Flicek P."/>
            <person name="Hubbard T."/>
        </authorList>
    </citation>
    <scope>NUCLEOTIDE SEQUENCE [LARGE SCALE GENOMIC DNA]</scope>
    <source>
        <strain evidence="2 4">C57BL/6J</strain>
    </source>
</reference>
<reference evidence="2" key="4">
    <citation type="submission" date="2025-09" db="UniProtKB">
        <authorList>
            <consortium name="Ensembl"/>
        </authorList>
    </citation>
    <scope>IDENTIFICATION</scope>
    <source>
        <strain evidence="2">C57BL/6J</strain>
    </source>
</reference>
<dbReference type="Bgee" id="ENSMUSG00000032238">
    <property type="expression patterns" value="Expressed in medial geniculate body and 290 other cell types or tissues"/>
</dbReference>
<dbReference type="AlphaFoldDB" id="G3UZ02"/>
<dbReference type="VEuPathDB" id="HostDB:ENSMUSG00000032238"/>
<evidence type="ECO:0000256" key="1">
    <source>
        <dbReference type="SAM" id="MobiDB-lite"/>
    </source>
</evidence>
<keyword evidence="4" id="KW-1185">Reference proteome</keyword>
<dbReference type="MGI" id="MGI:104661">
    <property type="gene designation" value="Rora"/>
</dbReference>
<evidence type="ECO:0000313" key="4">
    <source>
        <dbReference type="Proteomes" id="UP000000589"/>
    </source>
</evidence>